<accession>A0A7J0D0Y9</accession>
<dbReference type="EMBL" id="BLWD01000001">
    <property type="protein sequence ID" value="GFN08372.1"/>
    <property type="molecule type" value="Genomic_DNA"/>
</dbReference>
<comment type="caution">
    <text evidence="2">The sequence shown here is derived from an EMBL/GenBank/DDBJ whole genome shotgun (WGS) entry which is preliminary data.</text>
</comment>
<feature type="region of interest" description="Disordered" evidence="1">
    <location>
        <begin position="1"/>
        <end position="28"/>
    </location>
</feature>
<protein>
    <recommendedName>
        <fullName evidence="4">Alpha/beta hydrolase family protein</fullName>
    </recommendedName>
</protein>
<evidence type="ECO:0000313" key="2">
    <source>
        <dbReference type="EMBL" id="GFN08372.1"/>
    </source>
</evidence>
<sequence length="148" mass="15909">MNEAMRHHRPEASPPPSPLLSTGGTGVEETAHSVDVSGARLHYWTAGGADRPAVALTHGAGADHRMFDPQIPALVGAGYRTLRWDVRYHGASASGTGRFRTGYAARDLGRCWTRPTCAGPWSCWGSRWAATSPRSTCAGGPRRSPRSW</sequence>
<gene>
    <name evidence="2" type="ORF">Smic_69280</name>
</gene>
<proteinExistence type="predicted"/>
<dbReference type="InterPro" id="IPR029058">
    <property type="entry name" value="AB_hydrolase_fold"/>
</dbReference>
<reference evidence="2 3" key="1">
    <citation type="submission" date="2020-05" db="EMBL/GenBank/DDBJ databases">
        <title>Whole genome shotgun sequence of Streptomyces microflavus NBRC 13062.</title>
        <authorList>
            <person name="Komaki H."/>
            <person name="Tamura T."/>
        </authorList>
    </citation>
    <scope>NUCLEOTIDE SEQUENCE [LARGE SCALE GENOMIC DNA]</scope>
    <source>
        <strain evidence="2 3">NBRC 13062</strain>
    </source>
</reference>
<evidence type="ECO:0000313" key="3">
    <source>
        <dbReference type="Proteomes" id="UP000498740"/>
    </source>
</evidence>
<dbReference type="Gene3D" id="3.40.50.1820">
    <property type="entry name" value="alpha/beta hydrolase"/>
    <property type="match status" value="1"/>
</dbReference>
<dbReference type="AlphaFoldDB" id="A0A7J0D0Y9"/>
<organism evidence="2 3">
    <name type="scientific">Streptomyces microflavus</name>
    <name type="common">Streptomyces lipmanii</name>
    <dbReference type="NCBI Taxonomy" id="1919"/>
    <lineage>
        <taxon>Bacteria</taxon>
        <taxon>Bacillati</taxon>
        <taxon>Actinomycetota</taxon>
        <taxon>Actinomycetes</taxon>
        <taxon>Kitasatosporales</taxon>
        <taxon>Streptomycetaceae</taxon>
        <taxon>Streptomyces</taxon>
    </lineage>
</organism>
<dbReference type="Proteomes" id="UP000498740">
    <property type="component" value="Unassembled WGS sequence"/>
</dbReference>
<evidence type="ECO:0008006" key="4">
    <source>
        <dbReference type="Google" id="ProtNLM"/>
    </source>
</evidence>
<name>A0A7J0D0Y9_STRMI</name>
<evidence type="ECO:0000256" key="1">
    <source>
        <dbReference type="SAM" id="MobiDB-lite"/>
    </source>
</evidence>
<dbReference type="SUPFAM" id="SSF53474">
    <property type="entry name" value="alpha/beta-Hydrolases"/>
    <property type="match status" value="1"/>
</dbReference>